<dbReference type="EMBL" id="AUZX01004684">
    <property type="protein sequence ID" value="EQD70150.1"/>
    <property type="molecule type" value="Genomic_DNA"/>
</dbReference>
<gene>
    <name evidence="1" type="ORF">B1A_06446</name>
</gene>
<reference evidence="1" key="1">
    <citation type="submission" date="2013-08" db="EMBL/GenBank/DDBJ databases">
        <authorList>
            <person name="Mendez C."/>
            <person name="Richter M."/>
            <person name="Ferrer M."/>
            <person name="Sanchez J."/>
        </authorList>
    </citation>
    <scope>NUCLEOTIDE SEQUENCE</scope>
</reference>
<organism evidence="1">
    <name type="scientific">mine drainage metagenome</name>
    <dbReference type="NCBI Taxonomy" id="410659"/>
    <lineage>
        <taxon>unclassified sequences</taxon>
        <taxon>metagenomes</taxon>
        <taxon>ecological metagenomes</taxon>
    </lineage>
</organism>
<sequence>MVKTHREAFSALPKNYKAVMLDTPFGFQENAPDISAKAIDYFRSSIGAKVTLASMRSATEASVLELVKF</sequence>
<evidence type="ECO:0000313" key="1">
    <source>
        <dbReference type="EMBL" id="EQD70150.1"/>
    </source>
</evidence>
<protein>
    <submittedName>
        <fullName evidence="1">Uncharacterized protein</fullName>
    </submittedName>
</protein>
<dbReference type="AlphaFoldDB" id="T1CMK0"/>
<proteinExistence type="predicted"/>
<comment type="caution">
    <text evidence="1">The sequence shown here is derived from an EMBL/GenBank/DDBJ whole genome shotgun (WGS) entry which is preliminary data.</text>
</comment>
<name>T1CMK0_9ZZZZ</name>
<reference evidence="1" key="2">
    <citation type="journal article" date="2014" name="ISME J.">
        <title>Microbial stratification in low pH oxic and suboxic macroscopic growths along an acid mine drainage.</title>
        <authorList>
            <person name="Mendez-Garcia C."/>
            <person name="Mesa V."/>
            <person name="Sprenger R.R."/>
            <person name="Richter M."/>
            <person name="Diez M.S."/>
            <person name="Solano J."/>
            <person name="Bargiela R."/>
            <person name="Golyshina O.V."/>
            <person name="Manteca A."/>
            <person name="Ramos J.L."/>
            <person name="Gallego J.R."/>
            <person name="Llorente I."/>
            <person name="Martins Dos Santos V.A."/>
            <person name="Jensen O.N."/>
            <person name="Pelaez A.I."/>
            <person name="Sanchez J."/>
            <person name="Ferrer M."/>
        </authorList>
    </citation>
    <scope>NUCLEOTIDE SEQUENCE</scope>
</reference>
<accession>T1CMK0</accession>